<proteinExistence type="inferred from homology"/>
<keyword evidence="9" id="KW-0812">Transmembrane</keyword>
<dbReference type="SMART" id="SM00060">
    <property type="entry name" value="FN3"/>
    <property type="match status" value="1"/>
</dbReference>
<dbReference type="InterPro" id="IPR003961">
    <property type="entry name" value="FN3_dom"/>
</dbReference>
<dbReference type="PROSITE" id="PS51173">
    <property type="entry name" value="CBM2"/>
    <property type="match status" value="1"/>
</dbReference>
<dbReference type="InterPro" id="IPR001919">
    <property type="entry name" value="CBD2"/>
</dbReference>
<evidence type="ECO:0000313" key="12">
    <source>
        <dbReference type="EMBL" id="GAA1195969.1"/>
    </source>
</evidence>
<dbReference type="SUPFAM" id="SSF51445">
    <property type="entry name" value="(Trans)glycosidases"/>
    <property type="match status" value="1"/>
</dbReference>
<organism evidence="12 13">
    <name type="scientific">Streptomyces hebeiensis</name>
    <dbReference type="NCBI Taxonomy" id="229486"/>
    <lineage>
        <taxon>Bacteria</taxon>
        <taxon>Bacillati</taxon>
        <taxon>Actinomycetota</taxon>
        <taxon>Actinomycetes</taxon>
        <taxon>Kitasatosporales</taxon>
        <taxon>Streptomycetaceae</taxon>
        <taxon>Streptomyces</taxon>
    </lineage>
</organism>
<keyword evidence="2" id="KW-0732">Signal</keyword>
<protein>
    <recommendedName>
        <fullName evidence="7">Endoglucanase</fullName>
        <ecNumber evidence="7">3.2.1.4</ecNumber>
    </recommendedName>
</protein>
<dbReference type="InterPro" id="IPR036116">
    <property type="entry name" value="FN3_sf"/>
</dbReference>
<name>A0ABN1V5V8_9ACTN</name>
<evidence type="ECO:0000259" key="10">
    <source>
        <dbReference type="PROSITE" id="PS50853"/>
    </source>
</evidence>
<dbReference type="Gene3D" id="2.60.40.10">
    <property type="entry name" value="Immunoglobulins"/>
    <property type="match status" value="1"/>
</dbReference>
<evidence type="ECO:0000256" key="9">
    <source>
        <dbReference type="SAM" id="Phobius"/>
    </source>
</evidence>
<dbReference type="InterPro" id="IPR008965">
    <property type="entry name" value="CBM2/CBM3_carb-bd_dom_sf"/>
</dbReference>
<keyword evidence="5 7" id="KW-0326">Glycosidase</keyword>
<dbReference type="InterPro" id="IPR017853">
    <property type="entry name" value="GH"/>
</dbReference>
<dbReference type="CDD" id="cd00063">
    <property type="entry name" value="FN3"/>
    <property type="match status" value="1"/>
</dbReference>
<evidence type="ECO:0000256" key="4">
    <source>
        <dbReference type="ARBA" id="ARBA00023277"/>
    </source>
</evidence>
<evidence type="ECO:0000256" key="3">
    <source>
        <dbReference type="ARBA" id="ARBA00022801"/>
    </source>
</evidence>
<comment type="similarity">
    <text evidence="7">Belongs to the glycosyl hydrolase 5 (cellulase A) family.</text>
</comment>
<keyword evidence="4 7" id="KW-0119">Carbohydrate metabolism</keyword>
<dbReference type="PANTHER" id="PTHR42754">
    <property type="entry name" value="ENDOGLUCANASE"/>
    <property type="match status" value="1"/>
</dbReference>
<dbReference type="SUPFAM" id="SSF49265">
    <property type="entry name" value="Fibronectin type III"/>
    <property type="match status" value="1"/>
</dbReference>
<evidence type="ECO:0000256" key="8">
    <source>
        <dbReference type="SAM" id="MobiDB-lite"/>
    </source>
</evidence>
<dbReference type="Pfam" id="PF00553">
    <property type="entry name" value="CBM_2"/>
    <property type="match status" value="1"/>
</dbReference>
<evidence type="ECO:0000256" key="1">
    <source>
        <dbReference type="ARBA" id="ARBA00000966"/>
    </source>
</evidence>
<keyword evidence="13" id="KW-1185">Reference proteome</keyword>
<evidence type="ECO:0000256" key="7">
    <source>
        <dbReference type="RuleBase" id="RU361153"/>
    </source>
</evidence>
<evidence type="ECO:0000256" key="6">
    <source>
        <dbReference type="ARBA" id="ARBA00023326"/>
    </source>
</evidence>
<evidence type="ECO:0000313" key="13">
    <source>
        <dbReference type="Proteomes" id="UP001501371"/>
    </source>
</evidence>
<feature type="transmembrane region" description="Helical" evidence="9">
    <location>
        <begin position="96"/>
        <end position="112"/>
    </location>
</feature>
<dbReference type="PANTHER" id="PTHR42754:SF1">
    <property type="entry name" value="LIPOPROTEIN"/>
    <property type="match status" value="1"/>
</dbReference>
<keyword evidence="7" id="KW-0136">Cellulose degradation</keyword>
<reference evidence="12 13" key="1">
    <citation type="journal article" date="2019" name="Int. J. Syst. Evol. Microbiol.">
        <title>The Global Catalogue of Microorganisms (GCM) 10K type strain sequencing project: providing services to taxonomists for standard genome sequencing and annotation.</title>
        <authorList>
            <consortium name="The Broad Institute Genomics Platform"/>
            <consortium name="The Broad Institute Genome Sequencing Center for Infectious Disease"/>
            <person name="Wu L."/>
            <person name="Ma J."/>
        </authorList>
    </citation>
    <scope>NUCLEOTIDE SEQUENCE [LARGE SCALE GENOMIC DNA]</scope>
    <source>
        <strain evidence="12 13">JCM 12696</strain>
    </source>
</reference>
<evidence type="ECO:0000256" key="5">
    <source>
        <dbReference type="ARBA" id="ARBA00023295"/>
    </source>
</evidence>
<dbReference type="SMART" id="SM00637">
    <property type="entry name" value="CBD_II"/>
    <property type="match status" value="1"/>
</dbReference>
<dbReference type="PROSITE" id="PS50853">
    <property type="entry name" value="FN3"/>
    <property type="match status" value="1"/>
</dbReference>
<feature type="domain" description="CBM2" evidence="11">
    <location>
        <begin position="525"/>
        <end position="635"/>
    </location>
</feature>
<gene>
    <name evidence="12" type="ORF">GCM10009654_61170</name>
</gene>
<sequence length="636" mass="65975">MRFAGASSVAHRPRPGTAGPDGTPREAPVPAGRTVPRSGRPGAAGTPASRAVHVTAAVAVLDVSHVRCNGWERSQKPVCGSHQALNPGETMRRNRFLAALLAVLAGFFWTAGPGPAVARAESREPLAGGLHISDGRLREANGNDFVMRGINHAHTWYPGETQSLADIKALGANTVRVVLSDGHRWSKNSPEDVAGVISQCKANRLICVLEVHDTTGYGEDAAAGTLDHAADYWTGLKSVLAGEENYVVINIGNEPWGNTDPAGWTAPTIAAVRKLRAAGLEHTIMVDAPNWGQDLQGVMRANARSVYDSDPTGDLIFSIHMYSVYDTAQEITDYLNAFVDAGLPLLIGEFGGPPDQWGDPDENTMMATAERLRLGYLAWSWSGNTDPILDMATDFDPGRLTDWGKRVINGPDGIAETSREATVYGGGSGDSQAPTVPGAPVASAVTATSATLTWPAATDNVGVTAYDVVRVVGGTETRIATATGTTATLTGLAAGTSYTFGVYARDAAGNRSARSATVGVTTKEGGGPGSGCAVGYRVVGEWNGGFQGEITIRNTGTAAITDWSLAFAFANGQVITTMWGGTPRQTAAAVTVTPAPYTATIPAGGSVALGFLANRTGTNSVPSAFSLNGGSCAVSP</sequence>
<feature type="region of interest" description="Disordered" evidence="8">
    <location>
        <begin position="1"/>
        <end position="49"/>
    </location>
</feature>
<accession>A0ABN1V5V8</accession>
<keyword evidence="6 7" id="KW-0624">Polysaccharide degradation</keyword>
<dbReference type="Pfam" id="PF00041">
    <property type="entry name" value="fn3"/>
    <property type="match status" value="1"/>
</dbReference>
<dbReference type="Proteomes" id="UP001501371">
    <property type="component" value="Unassembled WGS sequence"/>
</dbReference>
<dbReference type="Gene3D" id="2.60.40.290">
    <property type="match status" value="1"/>
</dbReference>
<dbReference type="SUPFAM" id="SSF49384">
    <property type="entry name" value="Carbohydrate-binding domain"/>
    <property type="match status" value="1"/>
</dbReference>
<dbReference type="Pfam" id="PF00150">
    <property type="entry name" value="Cellulase"/>
    <property type="match status" value="1"/>
</dbReference>
<evidence type="ECO:0000256" key="2">
    <source>
        <dbReference type="ARBA" id="ARBA00022729"/>
    </source>
</evidence>
<feature type="domain" description="Fibronectin type-III" evidence="10">
    <location>
        <begin position="436"/>
        <end position="525"/>
    </location>
</feature>
<keyword evidence="9" id="KW-1133">Transmembrane helix</keyword>
<dbReference type="EMBL" id="BAAAKV010000080">
    <property type="protein sequence ID" value="GAA1195969.1"/>
    <property type="molecule type" value="Genomic_DNA"/>
</dbReference>
<dbReference type="EC" id="3.2.1.4" evidence="7"/>
<keyword evidence="3 7" id="KW-0378">Hydrolase</keyword>
<keyword evidence="9" id="KW-0472">Membrane</keyword>
<dbReference type="InterPro" id="IPR013783">
    <property type="entry name" value="Ig-like_fold"/>
</dbReference>
<comment type="catalytic activity">
    <reaction evidence="1 7">
        <text>Endohydrolysis of (1-&gt;4)-beta-D-glucosidic linkages in cellulose, lichenin and cereal beta-D-glucans.</text>
        <dbReference type="EC" id="3.2.1.4"/>
    </reaction>
</comment>
<dbReference type="Gene3D" id="3.20.20.80">
    <property type="entry name" value="Glycosidases"/>
    <property type="match status" value="1"/>
</dbReference>
<dbReference type="InterPro" id="IPR012291">
    <property type="entry name" value="CBM2_carb-bd_dom_sf"/>
</dbReference>
<evidence type="ECO:0000259" key="11">
    <source>
        <dbReference type="PROSITE" id="PS51173"/>
    </source>
</evidence>
<dbReference type="InterPro" id="IPR001547">
    <property type="entry name" value="Glyco_hydro_5"/>
</dbReference>
<comment type="caution">
    <text evidence="12">The sequence shown here is derived from an EMBL/GenBank/DDBJ whole genome shotgun (WGS) entry which is preliminary data.</text>
</comment>